<keyword evidence="1" id="KW-1133">Transmembrane helix</keyword>
<accession>W2ZP05</accession>
<evidence type="ECO:0000313" key="2">
    <source>
        <dbReference type="EMBL" id="ETP49132.1"/>
    </source>
</evidence>
<evidence type="ECO:0000313" key="3">
    <source>
        <dbReference type="Proteomes" id="UP000018948"/>
    </source>
</evidence>
<protein>
    <recommendedName>
        <fullName evidence="4">Endoplasmic reticulum membrane protein</fullName>
    </recommendedName>
</protein>
<dbReference type="GO" id="GO:0046521">
    <property type="term" value="P:sphingoid catabolic process"/>
    <property type="evidence" value="ECO:0007669"/>
    <property type="project" value="TreeGrafter"/>
</dbReference>
<gene>
    <name evidence="2" type="ORF">F442_05258</name>
</gene>
<proteinExistence type="predicted"/>
<dbReference type="Proteomes" id="UP000018948">
    <property type="component" value="Unassembled WGS sequence"/>
</dbReference>
<feature type="non-terminal residue" evidence="2">
    <location>
        <position position="1"/>
    </location>
</feature>
<dbReference type="Pfam" id="PF06127">
    <property type="entry name" value="Mpo1-like"/>
    <property type="match status" value="1"/>
</dbReference>
<sequence length="213" mass="24255">RRSSKDKKLQTLSSMGFIADRFDLEKQVTFYLSYHDNKINQYIHLACIWPIFVSGLMILAHTQPLAETPTLLASLPYGDFMLLNYSAVMAGIYMLWYMALDIYAGTLGAAIISVCFVFANYFVVEGAKAMNMHSMHVALAIHATAWILQFIGHGVFERRKPALFDSLDQALITAPMFVLLEILFPLGYRPELYQRVMKQVRINVKNFQATKTL</sequence>
<feature type="transmembrane region" description="Helical" evidence="1">
    <location>
        <begin position="136"/>
        <end position="156"/>
    </location>
</feature>
<dbReference type="EMBL" id="ANIY01001144">
    <property type="protein sequence ID" value="ETP49132.1"/>
    <property type="molecule type" value="Genomic_DNA"/>
</dbReference>
<feature type="transmembrane region" description="Helical" evidence="1">
    <location>
        <begin position="42"/>
        <end position="60"/>
    </location>
</feature>
<dbReference type="InterPro" id="IPR009305">
    <property type="entry name" value="Mpo1-like"/>
</dbReference>
<keyword evidence="1" id="KW-0812">Transmembrane</keyword>
<dbReference type="AlphaFoldDB" id="W2ZP05"/>
<organism evidence="2 3">
    <name type="scientific">Phytophthora nicotianae P10297</name>
    <dbReference type="NCBI Taxonomy" id="1317064"/>
    <lineage>
        <taxon>Eukaryota</taxon>
        <taxon>Sar</taxon>
        <taxon>Stramenopiles</taxon>
        <taxon>Oomycota</taxon>
        <taxon>Peronosporomycetes</taxon>
        <taxon>Peronosporales</taxon>
        <taxon>Peronosporaceae</taxon>
        <taxon>Phytophthora</taxon>
    </lineage>
</organism>
<comment type="caution">
    <text evidence="2">The sequence shown here is derived from an EMBL/GenBank/DDBJ whole genome shotgun (WGS) entry which is preliminary data.</text>
</comment>
<dbReference type="GO" id="GO:0005783">
    <property type="term" value="C:endoplasmic reticulum"/>
    <property type="evidence" value="ECO:0007669"/>
    <property type="project" value="TreeGrafter"/>
</dbReference>
<evidence type="ECO:0008006" key="4">
    <source>
        <dbReference type="Google" id="ProtNLM"/>
    </source>
</evidence>
<name>W2ZP05_PHYNI</name>
<dbReference type="PANTHER" id="PTHR28026:SF9">
    <property type="entry name" value="2-HYDROXY-PALMITIC ACID DIOXYGENASE MPO1"/>
    <property type="match status" value="1"/>
</dbReference>
<dbReference type="GO" id="GO:0016020">
    <property type="term" value="C:membrane"/>
    <property type="evidence" value="ECO:0007669"/>
    <property type="project" value="GOC"/>
</dbReference>
<keyword evidence="1" id="KW-0472">Membrane</keyword>
<feature type="transmembrane region" description="Helical" evidence="1">
    <location>
        <begin position="168"/>
        <end position="188"/>
    </location>
</feature>
<reference evidence="2 3" key="1">
    <citation type="submission" date="2013-11" db="EMBL/GenBank/DDBJ databases">
        <title>The Genome Sequence of Phytophthora parasitica P10297.</title>
        <authorList>
            <consortium name="The Broad Institute Genomics Platform"/>
            <person name="Russ C."/>
            <person name="Tyler B."/>
            <person name="Panabieres F."/>
            <person name="Shan W."/>
            <person name="Tripathy S."/>
            <person name="Grunwald N."/>
            <person name="Machado M."/>
            <person name="Johnson C.S."/>
            <person name="Walker B."/>
            <person name="Young S.K."/>
            <person name="Zeng Q."/>
            <person name="Gargeya S."/>
            <person name="Fitzgerald M."/>
            <person name="Haas B."/>
            <person name="Abouelleil A."/>
            <person name="Allen A.W."/>
            <person name="Alvarado L."/>
            <person name="Arachchi H.M."/>
            <person name="Berlin A.M."/>
            <person name="Chapman S.B."/>
            <person name="Gainer-Dewar J."/>
            <person name="Goldberg J."/>
            <person name="Griggs A."/>
            <person name="Gujja S."/>
            <person name="Hansen M."/>
            <person name="Howarth C."/>
            <person name="Imamovic A."/>
            <person name="Ireland A."/>
            <person name="Larimer J."/>
            <person name="McCowan C."/>
            <person name="Murphy C."/>
            <person name="Pearson M."/>
            <person name="Poon T.W."/>
            <person name="Priest M."/>
            <person name="Roberts A."/>
            <person name="Saif S."/>
            <person name="Shea T."/>
            <person name="Sisk P."/>
            <person name="Sykes S."/>
            <person name="Wortman J."/>
            <person name="Nusbaum C."/>
            <person name="Birren B."/>
        </authorList>
    </citation>
    <scope>NUCLEOTIDE SEQUENCE [LARGE SCALE GENOMIC DNA]</scope>
    <source>
        <strain evidence="2 3">P10297</strain>
    </source>
</reference>
<evidence type="ECO:0000256" key="1">
    <source>
        <dbReference type="SAM" id="Phobius"/>
    </source>
</evidence>
<feature type="transmembrane region" description="Helical" evidence="1">
    <location>
        <begin position="102"/>
        <end position="124"/>
    </location>
</feature>
<dbReference type="OrthoDB" id="2124888at2759"/>
<dbReference type="PANTHER" id="PTHR28026">
    <property type="entry name" value="DUF962 DOMAIN PROTEIN (AFU_ORTHOLOGUE AFUA_8G05310)"/>
    <property type="match status" value="1"/>
</dbReference>